<evidence type="ECO:0000313" key="3">
    <source>
        <dbReference type="Proteomes" id="UP001276659"/>
    </source>
</evidence>
<keyword evidence="1" id="KW-0732">Signal</keyword>
<evidence type="ECO:0000313" key="2">
    <source>
        <dbReference type="EMBL" id="KAK3171292.1"/>
    </source>
</evidence>
<accession>A0AAD9Z7M0</accession>
<comment type="caution">
    <text evidence="2">The sequence shown here is derived from an EMBL/GenBank/DDBJ whole genome shotgun (WGS) entry which is preliminary data.</text>
</comment>
<keyword evidence="3" id="KW-1185">Reference proteome</keyword>
<proteinExistence type="predicted"/>
<dbReference type="EMBL" id="JASNWA010000008">
    <property type="protein sequence ID" value="KAK3171292.1"/>
    <property type="molecule type" value="Genomic_DNA"/>
</dbReference>
<evidence type="ECO:0008006" key="4">
    <source>
        <dbReference type="Google" id="ProtNLM"/>
    </source>
</evidence>
<reference evidence="2" key="1">
    <citation type="submission" date="2022-11" db="EMBL/GenBank/DDBJ databases">
        <title>Chromosomal genome sequence assembly and mating type (MAT) locus characterization of the leprose asexual lichenized fungus Lepraria neglecta (Nyl.) Erichsen.</title>
        <authorList>
            <person name="Allen J.L."/>
            <person name="Pfeffer B."/>
        </authorList>
    </citation>
    <scope>NUCLEOTIDE SEQUENCE</scope>
    <source>
        <strain evidence="2">Allen 5258</strain>
    </source>
</reference>
<sequence>MLGLPTIVGLVALLSTHVQAYNIQAMLYDSNGRETRIDQTNPFLETPSIQSDDFGVMAAATRCPGDYPGNATCDSENGTSRITPSATNNVNLNATVLLDCEVAKPLKCSTDDKKICTSAERKWRVNCNINSPAPTLRQVSAYSYEECADACDKDVSCVHVAIWGPSGDCYLKSSGLNPATDGTLRDYVIWLEPLAYV</sequence>
<feature type="signal peptide" evidence="1">
    <location>
        <begin position="1"/>
        <end position="20"/>
    </location>
</feature>
<gene>
    <name evidence="2" type="ORF">OEA41_003376</name>
</gene>
<dbReference type="Gene3D" id="3.50.4.10">
    <property type="entry name" value="Hepatocyte Growth Factor"/>
    <property type="match status" value="1"/>
</dbReference>
<name>A0AAD9Z7M0_9LECA</name>
<dbReference type="Proteomes" id="UP001276659">
    <property type="component" value="Unassembled WGS sequence"/>
</dbReference>
<organism evidence="2 3">
    <name type="scientific">Lepraria neglecta</name>
    <dbReference type="NCBI Taxonomy" id="209136"/>
    <lineage>
        <taxon>Eukaryota</taxon>
        <taxon>Fungi</taxon>
        <taxon>Dikarya</taxon>
        <taxon>Ascomycota</taxon>
        <taxon>Pezizomycotina</taxon>
        <taxon>Lecanoromycetes</taxon>
        <taxon>OSLEUM clade</taxon>
        <taxon>Lecanoromycetidae</taxon>
        <taxon>Lecanorales</taxon>
        <taxon>Lecanorineae</taxon>
        <taxon>Stereocaulaceae</taxon>
        <taxon>Lepraria</taxon>
    </lineage>
</organism>
<feature type="chain" id="PRO_5041944517" description="Apple domain-containing protein" evidence="1">
    <location>
        <begin position="21"/>
        <end position="197"/>
    </location>
</feature>
<protein>
    <recommendedName>
        <fullName evidence="4">Apple domain-containing protein</fullName>
    </recommendedName>
</protein>
<dbReference type="AlphaFoldDB" id="A0AAD9Z7M0"/>
<evidence type="ECO:0000256" key="1">
    <source>
        <dbReference type="SAM" id="SignalP"/>
    </source>
</evidence>